<sequence length="550" mass="63910">MRLLHAKTMELRSFQEDEVPEYAILSHTWHDDEVLFEDLHDMDRASKQAGFRKIRFCCEQALKDDIQFVWVDTCCIDKSSSAELSEAINSMFLWYREAKVCYAYLQDVSALVIGNGRIQSRWFERAWTLQELLAPKSLVFYSSDWNFLGTKDDHLQSAISWATGIEVEDLSGKWLKWVSIAKRMSWAARRKATRGEDIAYSLFGIFDVQMPLLYGEGRRKAFLRLQEEIMKSSNDHTLFAWTKRRGVFNPATATMSILAPDPYCFINERRLEPTKKINPSPPYSMTNIGLRISLPLFYKTGWPLPLSTIVVAALNCHIEGDYFQVAALHLRYVGSNQFLRCTVVDSLYLVRTDFLSNFTTKEIFIRNDYEEVEIIDTHYRRRAFILRDLPPVVNVDGHGTSKIREVYPPEFWLNGANVIQGLWIGDKTQSWHACVDLIIDTEKLPRHICLVLGVDVRRGDRPWEDVPPWDEHNLQFSSWFTAFLDPTETLAELHKRDFSRVRENFNGSCEYEGLKTTLNEASGDRDYVPFMFVMEEWTCVVDFDGSIKPR</sequence>
<gene>
    <name evidence="3" type="ORF">L207DRAFT_448316</name>
</gene>
<dbReference type="STRING" id="1149755.A0A2J6SE30"/>
<organism evidence="3 4">
    <name type="scientific">Hyaloscypha variabilis (strain UAMH 11265 / GT02V1 / F)</name>
    <name type="common">Meliniomyces variabilis</name>
    <dbReference type="NCBI Taxonomy" id="1149755"/>
    <lineage>
        <taxon>Eukaryota</taxon>
        <taxon>Fungi</taxon>
        <taxon>Dikarya</taxon>
        <taxon>Ascomycota</taxon>
        <taxon>Pezizomycotina</taxon>
        <taxon>Leotiomycetes</taxon>
        <taxon>Helotiales</taxon>
        <taxon>Hyaloscyphaceae</taxon>
        <taxon>Hyaloscypha</taxon>
        <taxon>Hyaloscypha variabilis</taxon>
    </lineage>
</organism>
<evidence type="ECO:0000259" key="2">
    <source>
        <dbReference type="Pfam" id="PF26640"/>
    </source>
</evidence>
<dbReference type="Pfam" id="PF26640">
    <property type="entry name" value="DUF8212"/>
    <property type="match status" value="1"/>
</dbReference>
<dbReference type="PANTHER" id="PTHR10622">
    <property type="entry name" value="HET DOMAIN-CONTAINING PROTEIN"/>
    <property type="match status" value="1"/>
</dbReference>
<dbReference type="InterPro" id="IPR058525">
    <property type="entry name" value="DUF8212"/>
</dbReference>
<reference evidence="3 4" key="1">
    <citation type="submission" date="2016-04" db="EMBL/GenBank/DDBJ databases">
        <title>A degradative enzymes factory behind the ericoid mycorrhizal symbiosis.</title>
        <authorList>
            <consortium name="DOE Joint Genome Institute"/>
            <person name="Martino E."/>
            <person name="Morin E."/>
            <person name="Grelet G."/>
            <person name="Kuo A."/>
            <person name="Kohler A."/>
            <person name="Daghino S."/>
            <person name="Barry K."/>
            <person name="Choi C."/>
            <person name="Cichocki N."/>
            <person name="Clum A."/>
            <person name="Copeland A."/>
            <person name="Hainaut M."/>
            <person name="Haridas S."/>
            <person name="Labutti K."/>
            <person name="Lindquist E."/>
            <person name="Lipzen A."/>
            <person name="Khouja H.-R."/>
            <person name="Murat C."/>
            <person name="Ohm R."/>
            <person name="Olson A."/>
            <person name="Spatafora J."/>
            <person name="Veneault-Fourrey C."/>
            <person name="Henrissat B."/>
            <person name="Grigoriev I."/>
            <person name="Martin F."/>
            <person name="Perotto S."/>
        </authorList>
    </citation>
    <scope>NUCLEOTIDE SEQUENCE [LARGE SCALE GENOMIC DNA]</scope>
    <source>
        <strain evidence="3 4">F</strain>
    </source>
</reference>
<dbReference type="PANTHER" id="PTHR10622:SF10">
    <property type="entry name" value="HET DOMAIN-CONTAINING PROTEIN"/>
    <property type="match status" value="1"/>
</dbReference>
<protein>
    <submittedName>
        <fullName evidence="3">HET-domain-containing protein</fullName>
    </submittedName>
</protein>
<dbReference type="Proteomes" id="UP000235786">
    <property type="component" value="Unassembled WGS sequence"/>
</dbReference>
<evidence type="ECO:0000259" key="1">
    <source>
        <dbReference type="Pfam" id="PF06985"/>
    </source>
</evidence>
<keyword evidence="4" id="KW-1185">Reference proteome</keyword>
<dbReference type="EMBL" id="KZ613937">
    <property type="protein sequence ID" value="PMD49023.1"/>
    <property type="molecule type" value="Genomic_DNA"/>
</dbReference>
<accession>A0A2J6SE30</accession>
<evidence type="ECO:0000313" key="3">
    <source>
        <dbReference type="EMBL" id="PMD49023.1"/>
    </source>
</evidence>
<dbReference type="AlphaFoldDB" id="A0A2J6SE30"/>
<feature type="domain" description="DUF8212" evidence="2">
    <location>
        <begin position="220"/>
        <end position="244"/>
    </location>
</feature>
<name>A0A2J6SE30_HYAVF</name>
<proteinExistence type="predicted"/>
<feature type="domain" description="Heterokaryon incompatibility" evidence="1">
    <location>
        <begin position="22"/>
        <end position="108"/>
    </location>
</feature>
<dbReference type="Pfam" id="PF06985">
    <property type="entry name" value="HET"/>
    <property type="match status" value="1"/>
</dbReference>
<dbReference type="InterPro" id="IPR010730">
    <property type="entry name" value="HET"/>
</dbReference>
<evidence type="ECO:0000313" key="4">
    <source>
        <dbReference type="Proteomes" id="UP000235786"/>
    </source>
</evidence>
<dbReference type="OrthoDB" id="3456292at2759"/>